<dbReference type="KEGG" id="dax:FDQ92_03925"/>
<proteinExistence type="predicted"/>
<accession>A0A4V1ERE9</accession>
<evidence type="ECO:0000256" key="1">
    <source>
        <dbReference type="ARBA" id="ARBA00022741"/>
    </source>
</evidence>
<reference evidence="3 4" key="2">
    <citation type="submission" date="2019-05" db="EMBL/GenBank/DDBJ databases">
        <authorList>
            <person name="Suflita J.M."/>
            <person name="Marks C.R."/>
        </authorList>
    </citation>
    <scope>NUCLEOTIDE SEQUENCE [LARGE SCALE GENOMIC DNA]</scope>
    <source>
        <strain evidence="3 4">ALDC</strain>
    </source>
</reference>
<dbReference type="PANTHER" id="PTHR43384">
    <property type="entry name" value="SEPTUM SITE-DETERMINING PROTEIN MIND HOMOLOG, CHLOROPLASTIC-RELATED"/>
    <property type="match status" value="1"/>
</dbReference>
<dbReference type="InterPro" id="IPR027417">
    <property type="entry name" value="P-loop_NTPase"/>
</dbReference>
<dbReference type="Gene3D" id="3.40.50.300">
    <property type="entry name" value="P-loop containing nucleotide triphosphate hydrolases"/>
    <property type="match status" value="1"/>
</dbReference>
<organism evidence="3 4">
    <name type="scientific">Desulfoglaeba alkanexedens ALDC</name>
    <dbReference type="NCBI Taxonomy" id="980445"/>
    <lineage>
        <taxon>Bacteria</taxon>
        <taxon>Pseudomonadati</taxon>
        <taxon>Thermodesulfobacteriota</taxon>
        <taxon>Syntrophobacteria</taxon>
        <taxon>Syntrophobacterales</taxon>
        <taxon>Syntrophobacteraceae</taxon>
        <taxon>Desulfoglaeba</taxon>
    </lineage>
</organism>
<dbReference type="OrthoDB" id="580767at2"/>
<reference evidence="3 4" key="1">
    <citation type="submission" date="2019-05" db="EMBL/GenBank/DDBJ databases">
        <title>The Complete Genome Sequence of the n-alkane-degrading Desulfoglaeba alkanexedens ALDC reveals multiple alkylsuccinate synthase gene clusters.</title>
        <authorList>
            <person name="Callaghan A.V."/>
            <person name="Davidova I.A."/>
            <person name="Duncan K.E."/>
            <person name="Morris B."/>
            <person name="McInerney M.J."/>
        </authorList>
    </citation>
    <scope>NUCLEOTIDE SEQUENCE [LARGE SCALE GENOMIC DNA]</scope>
    <source>
        <strain evidence="3 4">ALDC</strain>
    </source>
</reference>
<dbReference type="AlphaFoldDB" id="A0A4V1ERE9"/>
<keyword evidence="4" id="KW-1185">Reference proteome</keyword>
<keyword evidence="1" id="KW-0547">Nucleotide-binding</keyword>
<dbReference type="GO" id="GO:0016887">
    <property type="term" value="F:ATP hydrolysis activity"/>
    <property type="evidence" value="ECO:0007669"/>
    <property type="project" value="TreeGrafter"/>
</dbReference>
<sequence>MHADVRFDTALPRLVQAVREAVPDVDFRDIRVVRDMQGRLFLVVPNDWDTGTISDLRQRLSAALGPYSPGEEAGAARFNDVLAGKELLAERALLVWVDDAPVHLIERRAVGQDWALPPEPASAHPPRFVFYSLKGGVGRSTALMLWGRHLAERGQSVLLVDLDLEAPGLGAHLLPSDGRPLFGTLDWLVEDLVGNADRTPAADLIADSPLSHAPGLWVAPALGAEAARHPGNVLAKLARAYLESDEGAGFASRLSRLICALERHLSPDVVLIDSRAGLHESVAANLLHLDAEVLLFAVDLPPTWEGYRYLFGHLRQLAPDMVGGGGFDAWRARLRMIQARAAGTEAEKRRFSSSAFGVWVDTLYDEAPPDQGDAFSFDEHDEAAPHWPLTILRSERFEAFHPLEQLADVGERAIGEVFGELFAGLDERLLALKEDSE</sequence>
<evidence type="ECO:0000313" key="4">
    <source>
        <dbReference type="Proteomes" id="UP000298602"/>
    </source>
</evidence>
<name>A0A4V1ERE9_9BACT</name>
<protein>
    <submittedName>
        <fullName evidence="3">ParA family protein</fullName>
    </submittedName>
</protein>
<evidence type="ECO:0000313" key="3">
    <source>
        <dbReference type="EMBL" id="QCQ21401.1"/>
    </source>
</evidence>
<keyword evidence="2" id="KW-0067">ATP-binding</keyword>
<dbReference type="GO" id="GO:0005524">
    <property type="term" value="F:ATP binding"/>
    <property type="evidence" value="ECO:0007669"/>
    <property type="project" value="UniProtKB-KW"/>
</dbReference>
<evidence type="ECO:0000256" key="2">
    <source>
        <dbReference type="ARBA" id="ARBA00022840"/>
    </source>
</evidence>
<dbReference type="EMBL" id="CP040098">
    <property type="protein sequence ID" value="QCQ21401.1"/>
    <property type="molecule type" value="Genomic_DNA"/>
</dbReference>
<dbReference type="GO" id="GO:0005829">
    <property type="term" value="C:cytosol"/>
    <property type="evidence" value="ECO:0007669"/>
    <property type="project" value="TreeGrafter"/>
</dbReference>
<dbReference type="InterPro" id="IPR050625">
    <property type="entry name" value="ParA/MinD_ATPase"/>
</dbReference>
<dbReference type="GO" id="GO:0009898">
    <property type="term" value="C:cytoplasmic side of plasma membrane"/>
    <property type="evidence" value="ECO:0007669"/>
    <property type="project" value="TreeGrafter"/>
</dbReference>
<dbReference type="NCBIfam" id="NF047398">
    <property type="entry name" value="AAA_KGGVGR"/>
    <property type="match status" value="1"/>
</dbReference>
<dbReference type="RefSeq" id="WP_137423372.1">
    <property type="nucleotide sequence ID" value="NZ_CP040098.1"/>
</dbReference>
<dbReference type="GO" id="GO:0051782">
    <property type="term" value="P:negative regulation of cell division"/>
    <property type="evidence" value="ECO:0007669"/>
    <property type="project" value="TreeGrafter"/>
</dbReference>
<gene>
    <name evidence="3" type="ORF">FDQ92_03925</name>
</gene>
<dbReference type="SUPFAM" id="SSF52540">
    <property type="entry name" value="P-loop containing nucleoside triphosphate hydrolases"/>
    <property type="match status" value="1"/>
</dbReference>
<dbReference type="Proteomes" id="UP000298602">
    <property type="component" value="Chromosome"/>
</dbReference>
<dbReference type="PANTHER" id="PTHR43384:SF6">
    <property type="entry name" value="SEPTUM SITE-DETERMINING PROTEIN MIND HOMOLOG, CHLOROPLASTIC"/>
    <property type="match status" value="1"/>
</dbReference>